<reference evidence="2 3" key="1">
    <citation type="submission" date="2024-05" db="EMBL/GenBank/DDBJ databases">
        <authorList>
            <person name="Jiang F."/>
        </authorList>
    </citation>
    <scope>NUCLEOTIDE SEQUENCE [LARGE SCALE GENOMIC DNA]</scope>
    <source>
        <strain evidence="2 3">LZ166</strain>
    </source>
</reference>
<sequence>MSEDRRLSRRISVRHRQGVTTVSIAPAGDLGAVVVPVVFLVFWSFGGLLAVALLMVERDKGQSVAFFVVWLVAWVIGVAFALINILWKLFGRTVLVISPAAVSVSHQLLGFGRTSRLPVDATGDMYWLSDDRSITVEVNGRRVPQSALKIRTGSGQITVASRISQDDAEAIIAACGPEMPRWGRAAA</sequence>
<dbReference type="Proteomes" id="UP001556692">
    <property type="component" value="Unassembled WGS sequence"/>
</dbReference>
<keyword evidence="1" id="KW-0812">Transmembrane</keyword>
<dbReference type="RefSeq" id="WP_367952726.1">
    <property type="nucleotide sequence ID" value="NZ_JBDPGJ010000001.1"/>
</dbReference>
<organism evidence="2 3">
    <name type="scientific">Aquibium pacificus</name>
    <dbReference type="NCBI Taxonomy" id="3153579"/>
    <lineage>
        <taxon>Bacteria</taxon>
        <taxon>Pseudomonadati</taxon>
        <taxon>Pseudomonadota</taxon>
        <taxon>Alphaproteobacteria</taxon>
        <taxon>Hyphomicrobiales</taxon>
        <taxon>Phyllobacteriaceae</taxon>
        <taxon>Aquibium</taxon>
    </lineage>
</organism>
<dbReference type="EMBL" id="JBDPGJ010000001">
    <property type="protein sequence ID" value="MEX0404860.1"/>
    <property type="molecule type" value="Genomic_DNA"/>
</dbReference>
<name>A0ABV3SEW7_9HYPH</name>
<accession>A0ABV3SEW7</accession>
<comment type="caution">
    <text evidence="2">The sequence shown here is derived from an EMBL/GenBank/DDBJ whole genome shotgun (WGS) entry which is preliminary data.</text>
</comment>
<evidence type="ECO:0008006" key="4">
    <source>
        <dbReference type="Google" id="ProtNLM"/>
    </source>
</evidence>
<proteinExistence type="predicted"/>
<evidence type="ECO:0000313" key="2">
    <source>
        <dbReference type="EMBL" id="MEX0404860.1"/>
    </source>
</evidence>
<feature type="transmembrane region" description="Helical" evidence="1">
    <location>
        <begin position="33"/>
        <end position="56"/>
    </location>
</feature>
<keyword evidence="3" id="KW-1185">Reference proteome</keyword>
<evidence type="ECO:0000313" key="3">
    <source>
        <dbReference type="Proteomes" id="UP001556692"/>
    </source>
</evidence>
<gene>
    <name evidence="2" type="ORF">ABGN05_04190</name>
</gene>
<protein>
    <recommendedName>
        <fullName evidence="4">DUF2244 domain-containing protein</fullName>
    </recommendedName>
</protein>
<evidence type="ECO:0000256" key="1">
    <source>
        <dbReference type="SAM" id="Phobius"/>
    </source>
</evidence>
<keyword evidence="1" id="KW-0472">Membrane</keyword>
<feature type="transmembrane region" description="Helical" evidence="1">
    <location>
        <begin position="63"/>
        <end position="83"/>
    </location>
</feature>
<keyword evidence="1" id="KW-1133">Transmembrane helix</keyword>